<dbReference type="Gene3D" id="1.10.260.40">
    <property type="entry name" value="lambda repressor-like DNA-binding domains"/>
    <property type="match status" value="1"/>
</dbReference>
<dbReference type="SUPFAM" id="SSF46689">
    <property type="entry name" value="Homeodomain-like"/>
    <property type="match status" value="1"/>
</dbReference>
<dbReference type="InterPro" id="IPR009057">
    <property type="entry name" value="Homeodomain-like_sf"/>
</dbReference>
<dbReference type="Pfam" id="PF13011">
    <property type="entry name" value="LZ_Tnp_IS481"/>
    <property type="match status" value="1"/>
</dbReference>
<evidence type="ECO:0000313" key="3">
    <source>
        <dbReference type="Proteomes" id="UP001549031"/>
    </source>
</evidence>
<dbReference type="InterPro" id="IPR010982">
    <property type="entry name" value="Lambda_DNA-bd_dom_sf"/>
</dbReference>
<dbReference type="Proteomes" id="UP001549031">
    <property type="component" value="Unassembled WGS sequence"/>
</dbReference>
<keyword evidence="3" id="KW-1185">Reference proteome</keyword>
<gene>
    <name evidence="2" type="ORF">ABID21_004842</name>
</gene>
<evidence type="ECO:0000313" key="2">
    <source>
        <dbReference type="EMBL" id="MET3588704.1"/>
    </source>
</evidence>
<protein>
    <submittedName>
        <fullName evidence="2">Transposase</fullName>
    </submittedName>
</protein>
<dbReference type="EMBL" id="JBEPLJ010000030">
    <property type="protein sequence ID" value="MET3588704.1"/>
    <property type="molecule type" value="Genomic_DNA"/>
</dbReference>
<dbReference type="InterPro" id="IPR024967">
    <property type="entry name" value="DNA-bd_IS481-type"/>
</dbReference>
<dbReference type="InterPro" id="IPR036388">
    <property type="entry name" value="WH-like_DNA-bd_sf"/>
</dbReference>
<dbReference type="Gene3D" id="1.10.10.10">
    <property type="entry name" value="Winged helix-like DNA-binding domain superfamily/Winged helix DNA-binding domain"/>
    <property type="match status" value="1"/>
</dbReference>
<comment type="caution">
    <text evidence="2">The sequence shown here is derived from an EMBL/GenBank/DDBJ whole genome shotgun (WGS) entry which is preliminary data.</text>
</comment>
<organism evidence="2 3">
    <name type="scientific">Pseudorhizobium tarimense</name>
    <dbReference type="NCBI Taxonomy" id="1079109"/>
    <lineage>
        <taxon>Bacteria</taxon>
        <taxon>Pseudomonadati</taxon>
        <taxon>Pseudomonadota</taxon>
        <taxon>Alphaproteobacteria</taxon>
        <taxon>Hyphomicrobiales</taxon>
        <taxon>Rhizobiaceae</taxon>
        <taxon>Rhizobium/Agrobacterium group</taxon>
        <taxon>Pseudorhizobium</taxon>
    </lineage>
</organism>
<sequence length="163" mass="17958">MNIHKNARLTPLRREEMALAVTGGQLSRSQAARVYGVSPKIVSRWVTRFETAGRDGMTDHSSRPRASPRRTDGALVERIAGLRRQRLTGKHIAMETGVSPATVSRVLRRAGLSRMKDLAPIEPVVRYELNCPPFRPDSRHKQKGSSTGLGIGLCLTSTDTLNC</sequence>
<evidence type="ECO:0000259" key="1">
    <source>
        <dbReference type="Pfam" id="PF13011"/>
    </source>
</evidence>
<name>A0ABV2HDS3_9HYPH</name>
<accession>A0ABV2HDS3</accession>
<reference evidence="2 3" key="1">
    <citation type="submission" date="2024-06" db="EMBL/GenBank/DDBJ databases">
        <title>Genomic Encyclopedia of Type Strains, Phase IV (KMG-IV): sequencing the most valuable type-strain genomes for metagenomic binning, comparative biology and taxonomic classification.</title>
        <authorList>
            <person name="Goeker M."/>
        </authorList>
    </citation>
    <scope>NUCLEOTIDE SEQUENCE [LARGE SCALE GENOMIC DNA]</scope>
    <source>
        <strain evidence="2 3">DSM 105042</strain>
    </source>
</reference>
<proteinExistence type="predicted"/>
<feature type="domain" description="DNA-binding" evidence="1">
    <location>
        <begin position="1"/>
        <end position="85"/>
    </location>
</feature>